<evidence type="ECO:0000259" key="2">
    <source>
        <dbReference type="SMART" id="SM00670"/>
    </source>
</evidence>
<evidence type="ECO:0000313" key="4">
    <source>
        <dbReference type="Proteomes" id="UP000256512"/>
    </source>
</evidence>
<dbReference type="SMART" id="SM00670">
    <property type="entry name" value="PINc"/>
    <property type="match status" value="1"/>
</dbReference>
<dbReference type="Pfam" id="PF16289">
    <property type="entry name" value="PIN_12"/>
    <property type="match status" value="1"/>
</dbReference>
<dbReference type="RefSeq" id="WP_115951663.1">
    <property type="nucleotide sequence ID" value="NZ_QNVS01000094.1"/>
</dbReference>
<dbReference type="InterPro" id="IPR032557">
    <property type="entry name" value="DUF4935"/>
</dbReference>
<feature type="coiled-coil region" evidence="1">
    <location>
        <begin position="46"/>
        <end position="101"/>
    </location>
</feature>
<keyword evidence="1" id="KW-0175">Coiled coil</keyword>
<dbReference type="AlphaFoldDB" id="A0A3D9BAN5"/>
<sequence length="354" mass="41394">MKVILDSNIIISDFRLSSPDSKTLLEASKKGDIDLYIPEIVLNEVYNKFEERLNEAKLRLDKETNIIKKLTTAKIIENFSEEDIKKEVTEYKNHIQNIIKENNLKLLEYPQTSHKDIVKKAIKKLKPFNSGEKGYRDSLIWENVKSLMPIMGMSIGNPDVLFITNNKKDFCDNENGLHEELTIELENSELDVDSIKVMITLNDFTRDFASLFFTQASSFKQKIESREMEDFDLEELILDRLREEFDHADISELESIPYNDTTVRYIEKVDKIEIENIIKLNSAEYLIDLKCNVEMTIDFYVDKHDHYSNDETTYDVEDYDHNDYVIWASELINPKLNISVIVDNEFNISSIQVD</sequence>
<protein>
    <recommendedName>
        <fullName evidence="2">PIN domain-containing protein</fullName>
    </recommendedName>
</protein>
<evidence type="ECO:0000313" key="3">
    <source>
        <dbReference type="EMBL" id="REC50680.1"/>
    </source>
</evidence>
<organism evidence="3 4">
    <name type="scientific">Chryseobacterium piscium</name>
    <dbReference type="NCBI Taxonomy" id="333702"/>
    <lineage>
        <taxon>Bacteria</taxon>
        <taxon>Pseudomonadati</taxon>
        <taxon>Bacteroidota</taxon>
        <taxon>Flavobacteriia</taxon>
        <taxon>Flavobacteriales</taxon>
        <taxon>Weeksellaceae</taxon>
        <taxon>Chryseobacterium group</taxon>
        <taxon>Chryseobacterium</taxon>
    </lineage>
</organism>
<dbReference type="SUPFAM" id="SSF88723">
    <property type="entry name" value="PIN domain-like"/>
    <property type="match status" value="1"/>
</dbReference>
<dbReference type="EMBL" id="QNVS01000094">
    <property type="protein sequence ID" value="REC50680.1"/>
    <property type="molecule type" value="Genomic_DNA"/>
</dbReference>
<dbReference type="InterPro" id="IPR002716">
    <property type="entry name" value="PIN_dom"/>
</dbReference>
<comment type="caution">
    <text evidence="3">The sequence shown here is derived from an EMBL/GenBank/DDBJ whole genome shotgun (WGS) entry which is preliminary data.</text>
</comment>
<accession>A0A3D9BAN5</accession>
<name>A0A3D9BAN5_9FLAO</name>
<evidence type="ECO:0000256" key="1">
    <source>
        <dbReference type="SAM" id="Coils"/>
    </source>
</evidence>
<dbReference type="CDD" id="cd09854">
    <property type="entry name" value="PIN_VapC-like"/>
    <property type="match status" value="1"/>
</dbReference>
<gene>
    <name evidence="3" type="ORF">DRF62_18760</name>
</gene>
<feature type="domain" description="PIN" evidence="2">
    <location>
        <begin position="1"/>
        <end position="137"/>
    </location>
</feature>
<keyword evidence="4" id="KW-1185">Reference proteome</keyword>
<dbReference type="InterPro" id="IPR029060">
    <property type="entry name" value="PIN-like_dom_sf"/>
</dbReference>
<reference evidence="3 4" key="1">
    <citation type="journal article" date="2006" name="Int. J. Syst. Evol. Microbiol.">
        <title>Chryseobacterium piscium sp. nov., isolated from fish of the South Atlantic Ocean off South Africa.</title>
        <authorList>
            <person name="de Beer H."/>
            <person name="Hugo C.J."/>
            <person name="Jooste P.J."/>
            <person name="Vancanneyt M."/>
            <person name="Coenye T."/>
            <person name="Vandamme P."/>
        </authorList>
    </citation>
    <scope>NUCLEOTIDE SEQUENCE [LARGE SCALE GENOMIC DNA]</scope>
    <source>
        <strain evidence="3 4">CCUG 51923</strain>
    </source>
</reference>
<proteinExistence type="predicted"/>
<dbReference type="Proteomes" id="UP000256512">
    <property type="component" value="Unassembled WGS sequence"/>
</dbReference>